<reference evidence="7" key="1">
    <citation type="submission" date="2018-02" db="EMBL/GenBank/DDBJ databases">
        <authorList>
            <person name="Hausmann B."/>
        </authorList>
    </citation>
    <scope>NUCLEOTIDE SEQUENCE [LARGE SCALE GENOMIC DNA]</scope>
    <source>
        <strain evidence="7">Peat soil MAG SbA1</strain>
    </source>
</reference>
<evidence type="ECO:0000259" key="4">
    <source>
        <dbReference type="Pfam" id="PF00582"/>
    </source>
</evidence>
<dbReference type="FunFam" id="3.40.50.300:FF:000483">
    <property type="entry name" value="Sensor histidine kinase KdpD"/>
    <property type="match status" value="1"/>
</dbReference>
<dbReference type="EMBL" id="OMOD01000127">
    <property type="protein sequence ID" value="SPF40971.1"/>
    <property type="molecule type" value="Genomic_DNA"/>
</dbReference>
<dbReference type="InterPro" id="IPR003852">
    <property type="entry name" value="Sig_transdc_His_kinase_KdpD_N"/>
</dbReference>
<dbReference type="GO" id="GO:0005886">
    <property type="term" value="C:plasma membrane"/>
    <property type="evidence" value="ECO:0007669"/>
    <property type="project" value="TreeGrafter"/>
</dbReference>
<evidence type="ECO:0000259" key="5">
    <source>
        <dbReference type="Pfam" id="PF02702"/>
    </source>
</evidence>
<evidence type="ECO:0000313" key="6">
    <source>
        <dbReference type="EMBL" id="SPF40971.1"/>
    </source>
</evidence>
<gene>
    <name evidence="6" type="ORF">SBA1_340012</name>
</gene>
<dbReference type="Proteomes" id="UP000238701">
    <property type="component" value="Unassembled WGS sequence"/>
</dbReference>
<feature type="domain" description="Signal transduction histidine kinase osmosensitive K+ channel sensor N-terminal" evidence="5">
    <location>
        <begin position="18"/>
        <end position="225"/>
    </location>
</feature>
<dbReference type="AlphaFoldDB" id="A0A2U3KMU1"/>
<dbReference type="InterPro" id="IPR052023">
    <property type="entry name" value="Histidine_kinase_KdpD"/>
</dbReference>
<organism evidence="6 7">
    <name type="scientific">Candidatus Sulfotelmatobacter kueseliae</name>
    <dbReference type="NCBI Taxonomy" id="2042962"/>
    <lineage>
        <taxon>Bacteria</taxon>
        <taxon>Pseudomonadati</taxon>
        <taxon>Acidobacteriota</taxon>
        <taxon>Terriglobia</taxon>
        <taxon>Terriglobales</taxon>
        <taxon>Candidatus Korobacteraceae</taxon>
        <taxon>Candidatus Sulfotelmatobacter</taxon>
    </lineage>
</organism>
<dbReference type="InterPro" id="IPR014729">
    <property type="entry name" value="Rossmann-like_a/b/a_fold"/>
</dbReference>
<keyword evidence="6" id="KW-0813">Transport</keyword>
<proteinExistence type="predicted"/>
<dbReference type="GO" id="GO:0005737">
    <property type="term" value="C:cytoplasm"/>
    <property type="evidence" value="ECO:0007669"/>
    <property type="project" value="UniProtKB-ARBA"/>
</dbReference>
<keyword evidence="6" id="KW-0407">Ion channel</keyword>
<evidence type="ECO:0000256" key="3">
    <source>
        <dbReference type="ARBA" id="ARBA00023012"/>
    </source>
</evidence>
<accession>A0A2U3KMU1</accession>
<evidence type="ECO:0000313" key="7">
    <source>
        <dbReference type="Proteomes" id="UP000238701"/>
    </source>
</evidence>
<keyword evidence="1" id="KW-0808">Transferase</keyword>
<dbReference type="InterPro" id="IPR027417">
    <property type="entry name" value="P-loop_NTPase"/>
</dbReference>
<protein>
    <submittedName>
        <fullName evidence="6">Osmosensitive K+ channel, histidine kinase sensor</fullName>
    </submittedName>
</protein>
<dbReference type="PANTHER" id="PTHR45569">
    <property type="entry name" value="SENSOR PROTEIN KDPD"/>
    <property type="match status" value="1"/>
</dbReference>
<name>A0A2U3KMU1_9BACT</name>
<dbReference type="GO" id="GO:0000155">
    <property type="term" value="F:phosphorelay sensor kinase activity"/>
    <property type="evidence" value="ECO:0007669"/>
    <property type="project" value="InterPro"/>
</dbReference>
<dbReference type="Gene3D" id="3.40.50.620">
    <property type="entry name" value="HUPs"/>
    <property type="match status" value="1"/>
</dbReference>
<keyword evidence="3" id="KW-0902">Two-component regulatory system</keyword>
<dbReference type="SUPFAM" id="SSF52402">
    <property type="entry name" value="Adenine nucleotide alpha hydrolases-like"/>
    <property type="match status" value="1"/>
</dbReference>
<dbReference type="PANTHER" id="PTHR45569:SF1">
    <property type="entry name" value="SENSOR PROTEIN KDPD"/>
    <property type="match status" value="1"/>
</dbReference>
<dbReference type="Gene3D" id="3.40.50.300">
    <property type="entry name" value="P-loop containing nucleotide triphosphate hydrolases"/>
    <property type="match status" value="1"/>
</dbReference>
<dbReference type="InterPro" id="IPR006016">
    <property type="entry name" value="UspA"/>
</dbReference>
<evidence type="ECO:0000256" key="1">
    <source>
        <dbReference type="ARBA" id="ARBA00022679"/>
    </source>
</evidence>
<evidence type="ECO:0000256" key="2">
    <source>
        <dbReference type="ARBA" id="ARBA00022777"/>
    </source>
</evidence>
<dbReference type="Pfam" id="PF00582">
    <property type="entry name" value="Usp"/>
    <property type="match status" value="1"/>
</dbReference>
<dbReference type="OrthoDB" id="9806130at2"/>
<dbReference type="Pfam" id="PF02702">
    <property type="entry name" value="KdpD"/>
    <property type="match status" value="1"/>
</dbReference>
<dbReference type="GO" id="GO:0034220">
    <property type="term" value="P:monoatomic ion transmembrane transport"/>
    <property type="evidence" value="ECO:0007669"/>
    <property type="project" value="UniProtKB-KW"/>
</dbReference>
<keyword evidence="2 6" id="KW-0418">Kinase</keyword>
<keyword evidence="6" id="KW-0406">Ion transport</keyword>
<sequence>MTKTPEEWLSEISTEKTRGIFKLFLGYAPGVGKTYNMLSEAIRRASRGEDILLGVVESHGRKATAELATKLDRVPPRKLEYKGTVFEEMDVDAILARKPAVALVDELAHTNIEGSKHHKRYEDVIELLEAKIDVLSTMNVQHVESLGPTVQQITGVQVRETVPDWVMQRVDEIVLADLTPQALQNRMLRGDVYPADRAQRALSHFFRPGNLIALRELALRQVTRVVDRSLDAYLEKDDEQQAHTVRERIGVCVSSNPAAQYLIARGSRMAQAMGGEFFVFYIDVGRDTRPEDQKTLAENISFAENLGARVVRTAGRSIADGLAQLVREHHITQVIFGRSARTGWQRYLYMSAIQRFLRDSPSVDVHIVTQEAR</sequence>
<feature type="domain" description="UspA" evidence="4">
    <location>
        <begin position="247"/>
        <end position="368"/>
    </location>
</feature>